<evidence type="ECO:0000256" key="4">
    <source>
        <dbReference type="SAM" id="MobiDB-lite"/>
    </source>
</evidence>
<dbReference type="SUPFAM" id="SSF54928">
    <property type="entry name" value="RNA-binding domain, RBD"/>
    <property type="match status" value="1"/>
</dbReference>
<dbReference type="GO" id="GO:0005634">
    <property type="term" value="C:nucleus"/>
    <property type="evidence" value="ECO:0000318"/>
    <property type="project" value="GO_Central"/>
</dbReference>
<dbReference type="STRING" id="214684.A0A0S2LJA2"/>
<dbReference type="SMART" id="SM00360">
    <property type="entry name" value="RRM"/>
    <property type="match status" value="2"/>
</dbReference>
<name>A0A0S2LJA2_CRYD1</name>
<dbReference type="GO" id="GO:1990904">
    <property type="term" value="C:ribonucleoprotein complex"/>
    <property type="evidence" value="ECO:0000318"/>
    <property type="project" value="GO_Central"/>
</dbReference>
<keyword evidence="2 3" id="KW-0694">RNA-binding</keyword>
<feature type="compositionally biased region" description="Low complexity" evidence="4">
    <location>
        <begin position="57"/>
        <end position="68"/>
    </location>
</feature>
<keyword evidence="1" id="KW-0677">Repeat</keyword>
<dbReference type="OrthoDB" id="271725at2759"/>
<dbReference type="Gene3D" id="3.30.70.330">
    <property type="match status" value="2"/>
</dbReference>
<sequence>MSSHLPSYIIPFLLPPLRPSSCLFLPSSISPPACLTMSSQLASSPICYIPSQSSTLTSTSTNTTPSPSVDDSIATSHSDAVSKDHEKDIPPSLPHNTARSFGAGWNSSPVIPSSKKLEHHCLSPHIDGIMPTRTRSPSLPVLPSQSTIYQPQPHPCFQELPDYSLYTSAAISFPNPSQEIGFVAGLHHQPSLSPVVFDYDDHRYSPTRLVSTQRSLLRQSTPNLHSKRSELTARRSCRSVRFDIDEDDASEGSSTKGLSNNMLVLPRTGEGRNVFIHRVSHTLTDDELHKIAISFGEIVSVKVQNRVAKPHAFVMFKKPEQAQRFIAHLKSRDIDCEFGKEDYQVQNKALEDPNSANLYISGLPTDITFDELADLVAPGRICSWKPLMDELGNRRGPVMARLQTRPQADDAIRKLSNKYYPGMSELLQVRIADSDVSVIFEQKHFKRYQMRERLPPNPDPVLLRRRASMPAEDIAHDVDDLSILLQRQTLLTTQLNTINEKLARSAHGTPHPSLPPVRLSSIHTVPFPSSPITEDIDCPVLSPTNSSYRGRLSSTVSSHIHSTDSIWASPSRMMTEPMWLDGWPIKSRLGDIMMRESDSQLPKRLQRHDGTVKSQGEVNLHYVKSSPELGVNLNGVLGRRTSNN</sequence>
<keyword evidence="7" id="KW-1185">Reference proteome</keyword>
<dbReference type="VEuPathDB" id="FungiDB:CNJ00760"/>
<evidence type="ECO:0000256" key="3">
    <source>
        <dbReference type="PROSITE-ProRule" id="PRU00176"/>
    </source>
</evidence>
<gene>
    <name evidence="6" type="ordered locus">CNJ00760</name>
</gene>
<accession>A0A0S2LJA2</accession>
<dbReference type="GO" id="GO:0005737">
    <property type="term" value="C:cytoplasm"/>
    <property type="evidence" value="ECO:0000318"/>
    <property type="project" value="GO_Central"/>
</dbReference>
<dbReference type="EMBL" id="AE017350">
    <property type="protein sequence ID" value="ALO60898.1"/>
    <property type="molecule type" value="Genomic_DNA"/>
</dbReference>
<dbReference type="InterPro" id="IPR000504">
    <property type="entry name" value="RRM_dom"/>
</dbReference>
<dbReference type="GO" id="GO:0003729">
    <property type="term" value="F:mRNA binding"/>
    <property type="evidence" value="ECO:0000318"/>
    <property type="project" value="GO_Central"/>
</dbReference>
<evidence type="ECO:0000256" key="1">
    <source>
        <dbReference type="ARBA" id="ARBA00022737"/>
    </source>
</evidence>
<dbReference type="RefSeq" id="XP_024514437.1">
    <property type="nucleotide sequence ID" value="XM_024658756.1"/>
</dbReference>
<dbReference type="Pfam" id="PF00076">
    <property type="entry name" value="RRM_1"/>
    <property type="match status" value="1"/>
</dbReference>
<dbReference type="PaxDb" id="214684-A0A0S2LJA2"/>
<dbReference type="InterPro" id="IPR012677">
    <property type="entry name" value="Nucleotide-bd_a/b_plait_sf"/>
</dbReference>
<evidence type="ECO:0000256" key="2">
    <source>
        <dbReference type="ARBA" id="ARBA00022884"/>
    </source>
</evidence>
<proteinExistence type="predicted"/>
<feature type="domain" description="RRM" evidence="5">
    <location>
        <begin position="272"/>
        <end position="341"/>
    </location>
</feature>
<dbReference type="PROSITE" id="PS50102">
    <property type="entry name" value="RRM"/>
    <property type="match status" value="2"/>
</dbReference>
<protein>
    <recommendedName>
        <fullName evidence="5">RRM domain-containing protein</fullName>
    </recommendedName>
</protein>
<dbReference type="GeneID" id="3254100"/>
<evidence type="ECO:0000259" key="5">
    <source>
        <dbReference type="PROSITE" id="PS50102"/>
    </source>
</evidence>
<dbReference type="KEGG" id="cne:CNJ00760"/>
<dbReference type="Proteomes" id="UP000002149">
    <property type="component" value="Chromosome 10"/>
</dbReference>
<dbReference type="AlphaFoldDB" id="A0A0S2LJA2"/>
<organism evidence="6 7">
    <name type="scientific">Cryptococcus deneoformans (strain JEC21 / ATCC MYA-565)</name>
    <name type="common">Cryptococcus neoformans var. neoformans serotype D</name>
    <dbReference type="NCBI Taxonomy" id="214684"/>
    <lineage>
        <taxon>Eukaryota</taxon>
        <taxon>Fungi</taxon>
        <taxon>Dikarya</taxon>
        <taxon>Basidiomycota</taxon>
        <taxon>Agaricomycotina</taxon>
        <taxon>Tremellomycetes</taxon>
        <taxon>Tremellales</taxon>
        <taxon>Cryptococcaceae</taxon>
        <taxon>Cryptococcus</taxon>
        <taxon>Cryptococcus neoformans species complex</taxon>
    </lineage>
</organism>
<evidence type="ECO:0000313" key="6">
    <source>
        <dbReference type="EMBL" id="ALO60898.1"/>
    </source>
</evidence>
<feature type="domain" description="RRM" evidence="5">
    <location>
        <begin position="356"/>
        <end position="434"/>
    </location>
</feature>
<feature type="region of interest" description="Disordered" evidence="4">
    <location>
        <begin position="57"/>
        <end position="96"/>
    </location>
</feature>
<evidence type="ECO:0000313" key="7">
    <source>
        <dbReference type="Proteomes" id="UP000002149"/>
    </source>
</evidence>
<dbReference type="InParanoid" id="A0A0S2LJA2"/>
<dbReference type="InterPro" id="IPR035979">
    <property type="entry name" value="RBD_domain_sf"/>
</dbReference>
<reference evidence="6 7" key="1">
    <citation type="journal article" date="2005" name="Science">
        <title>The genome of the basidiomycetous yeast and human pathogen Cryptococcus neoformans.</title>
        <authorList>
            <person name="Loftus B.J."/>
            <person name="Fung E."/>
            <person name="Roncaglia P."/>
            <person name="Rowley D."/>
            <person name="Amedeo P."/>
            <person name="Bruno D."/>
            <person name="Vamathevan J."/>
            <person name="Miranda M."/>
            <person name="Anderson I.J."/>
            <person name="Fraser J.A."/>
            <person name="Allen J.E."/>
            <person name="Bosdet I.E."/>
            <person name="Brent M.R."/>
            <person name="Chiu R."/>
            <person name="Doering T.L."/>
            <person name="Donlin M.J."/>
            <person name="D'Souza C.A."/>
            <person name="Fox D.S."/>
            <person name="Grinberg V."/>
            <person name="Fu J."/>
            <person name="Fukushima M."/>
            <person name="Haas B.J."/>
            <person name="Huang J.C."/>
            <person name="Janbon G."/>
            <person name="Jones S.J."/>
            <person name="Koo H.L."/>
            <person name="Krzywinski M.I."/>
            <person name="Kwon-Chung J.K."/>
            <person name="Lengeler K.B."/>
            <person name="Maiti R."/>
            <person name="Marra M.A."/>
            <person name="Marra R.E."/>
            <person name="Mathewson C.A."/>
            <person name="Mitchell T.G."/>
            <person name="Pertea M."/>
            <person name="Riggs F.R."/>
            <person name="Salzberg S.L."/>
            <person name="Schein J.E."/>
            <person name="Shvartsbeyn A."/>
            <person name="Shin H."/>
            <person name="Shumway M."/>
            <person name="Specht C.A."/>
            <person name="Suh B.B."/>
            <person name="Tenney A."/>
            <person name="Utterback T.R."/>
            <person name="Wickes B.L."/>
            <person name="Wortman J.R."/>
            <person name="Wye N.H."/>
            <person name="Kronstad J.W."/>
            <person name="Lodge J.K."/>
            <person name="Heitman J."/>
            <person name="Davis R.W."/>
            <person name="Fraser C.M."/>
            <person name="Hyman R.W."/>
        </authorList>
    </citation>
    <scope>NUCLEOTIDE SEQUENCE [LARGE SCALE GENOMIC DNA]</scope>
    <source>
        <strain evidence="7">JEC21 / ATCC MYA-565</strain>
    </source>
</reference>
<feature type="compositionally biased region" description="Basic and acidic residues" evidence="4">
    <location>
        <begin position="80"/>
        <end position="89"/>
    </location>
</feature>
<dbReference type="PANTHER" id="PTHR24012">
    <property type="entry name" value="RNA BINDING PROTEIN"/>
    <property type="match status" value="1"/>
</dbReference>